<organism evidence="1 2">
    <name type="scientific">Fundidesulfovibrio magnetotacticus</name>
    <dbReference type="NCBI Taxonomy" id="2730080"/>
    <lineage>
        <taxon>Bacteria</taxon>
        <taxon>Pseudomonadati</taxon>
        <taxon>Thermodesulfobacteriota</taxon>
        <taxon>Desulfovibrionia</taxon>
        <taxon>Desulfovibrionales</taxon>
        <taxon>Desulfovibrionaceae</taxon>
        <taxon>Fundidesulfovibrio</taxon>
    </lineage>
</organism>
<reference evidence="1 2" key="2">
    <citation type="submission" date="2020-05" db="EMBL/GenBank/DDBJ databases">
        <title>Draft genome sequence of Desulfovibrio sp. strainFSS-1.</title>
        <authorList>
            <person name="Shimoshige H."/>
            <person name="Kobayashi H."/>
            <person name="Maekawa T."/>
        </authorList>
    </citation>
    <scope>NUCLEOTIDE SEQUENCE [LARGE SCALE GENOMIC DNA]</scope>
    <source>
        <strain evidence="1 2">SIID29052-01</strain>
    </source>
</reference>
<proteinExistence type="predicted"/>
<sequence length="171" mass="18375">MLTLLHSPYDADSRDFLAALGVAEPESDDVTVETGGQAVRIVSDQAKAVAACPAFSRYPTFVASDGRVVSGPKTWQECLDFEAASGGGGFAPDPQALAELTRLDFLARFTEAELVLLKSLEASDPNVGLFWEQWRAATTVRGDDPRTVRALDYMTAQGHLAPGRKEAILAF</sequence>
<dbReference type="Proteomes" id="UP000494245">
    <property type="component" value="Unassembled WGS sequence"/>
</dbReference>
<name>A0A6V8LTF5_9BACT</name>
<protein>
    <submittedName>
        <fullName evidence="1">Uncharacterized protein</fullName>
    </submittedName>
</protein>
<keyword evidence="2" id="KW-1185">Reference proteome</keyword>
<comment type="caution">
    <text evidence="1">The sequence shown here is derived from an EMBL/GenBank/DDBJ whole genome shotgun (WGS) entry which is preliminary data.</text>
</comment>
<evidence type="ECO:0000313" key="1">
    <source>
        <dbReference type="EMBL" id="GFK95752.1"/>
    </source>
</evidence>
<dbReference type="RefSeq" id="WP_173086894.1">
    <property type="nucleotide sequence ID" value="NZ_BLTE01000022.1"/>
</dbReference>
<accession>A0A6V8LTF5</accession>
<dbReference type="EMBL" id="BLTE01000022">
    <property type="protein sequence ID" value="GFK95752.1"/>
    <property type="molecule type" value="Genomic_DNA"/>
</dbReference>
<reference evidence="1 2" key="1">
    <citation type="submission" date="2020-04" db="EMBL/GenBank/DDBJ databases">
        <authorList>
            <consortium name="Desulfovibrio sp. FSS-1 genome sequencing consortium"/>
            <person name="Shimoshige H."/>
            <person name="Kobayashi H."/>
            <person name="Maekawa T."/>
        </authorList>
    </citation>
    <scope>NUCLEOTIDE SEQUENCE [LARGE SCALE GENOMIC DNA]</scope>
    <source>
        <strain evidence="1 2">SIID29052-01</strain>
    </source>
</reference>
<evidence type="ECO:0000313" key="2">
    <source>
        <dbReference type="Proteomes" id="UP000494245"/>
    </source>
</evidence>
<gene>
    <name evidence="1" type="ORF">NNJEOMEG_03620</name>
</gene>
<dbReference type="AlphaFoldDB" id="A0A6V8LTF5"/>